<dbReference type="OrthoDB" id="5497412at2"/>
<dbReference type="RefSeq" id="WP_103683326.1">
    <property type="nucleotide sequence ID" value="NZ_PQGG01000010.1"/>
</dbReference>
<evidence type="ECO:0000313" key="3">
    <source>
        <dbReference type="Proteomes" id="UP000237222"/>
    </source>
</evidence>
<dbReference type="InterPro" id="IPR000792">
    <property type="entry name" value="Tscrpt_reg_LuxR_C"/>
</dbReference>
<dbReference type="InterPro" id="IPR036388">
    <property type="entry name" value="WH-like_DNA-bd_sf"/>
</dbReference>
<dbReference type="GO" id="GO:0003677">
    <property type="term" value="F:DNA binding"/>
    <property type="evidence" value="ECO:0007669"/>
    <property type="project" value="InterPro"/>
</dbReference>
<dbReference type="SUPFAM" id="SSF46894">
    <property type="entry name" value="C-terminal effector domain of the bipartite response regulators"/>
    <property type="match status" value="1"/>
</dbReference>
<dbReference type="Gene3D" id="1.10.10.10">
    <property type="entry name" value="Winged helix-like DNA-binding domain superfamily/Winged helix DNA-binding domain"/>
    <property type="match status" value="1"/>
</dbReference>
<sequence length="386" mass="42541">MANDTAPYTLKAYSELVESIYKGLDETPLWQSFLRLLREEMEANICFLILRTPNLGDAGLLLNDGLPTPISDTPNNVYSDGLYALDPFVNLPAGQVVSLEEFLPKDQLLHSEFYQRCMKPFDLLHILGVDMQLADGMRANLRITRSPNAPAFTAQDKEKIALLLTHLHSAIPLFARLQRMETERTLLDRTVSQLSLGTIILNDKRQFLHCNAIADQILAEKNGISSKDRQLQISQGNEASHFRQLISSAIDAHRQSKPHIVQAMAITRSAGHLPLNIVVRSIPQLSQVDGQAVAAVAVFLSDPEYKSQTSAEVLGQLYGLTPAESRLAMALADGQSLEDASNSLHISRNTARAHLRAIFAKTGVTQQTMLVSLLLKSVAAFLASPR</sequence>
<reference evidence="2" key="1">
    <citation type="submission" date="2018-01" db="EMBL/GenBank/DDBJ databases">
        <authorList>
            <person name="Yu X.-D."/>
        </authorList>
    </citation>
    <scope>NUCLEOTIDE SEQUENCE</scope>
    <source>
        <strain evidence="2">ZX-21</strain>
    </source>
</reference>
<evidence type="ECO:0000259" key="1">
    <source>
        <dbReference type="SMART" id="SM00421"/>
    </source>
</evidence>
<organism evidence="2 3">
    <name type="scientific">Zhongshania marina</name>
    <dbReference type="NCBI Taxonomy" id="2304603"/>
    <lineage>
        <taxon>Bacteria</taxon>
        <taxon>Pseudomonadati</taxon>
        <taxon>Pseudomonadota</taxon>
        <taxon>Gammaproteobacteria</taxon>
        <taxon>Cellvibrionales</taxon>
        <taxon>Spongiibacteraceae</taxon>
        <taxon>Zhongshania</taxon>
    </lineage>
</organism>
<dbReference type="InterPro" id="IPR016032">
    <property type="entry name" value="Sig_transdc_resp-reg_C-effctor"/>
</dbReference>
<dbReference type="Proteomes" id="UP000237222">
    <property type="component" value="Unassembled WGS sequence"/>
</dbReference>
<protein>
    <submittedName>
        <fullName evidence="2">Helix-turn-helix transcriptional regulator</fullName>
    </submittedName>
</protein>
<name>A0A2S4HIT3_9GAMM</name>
<feature type="domain" description="HTH luxR-type" evidence="1">
    <location>
        <begin position="317"/>
        <end position="374"/>
    </location>
</feature>
<dbReference type="AlphaFoldDB" id="A0A2S4HIT3"/>
<accession>A0A2S4HIT3</accession>
<comment type="caution">
    <text evidence="2">The sequence shown here is derived from an EMBL/GenBank/DDBJ whole genome shotgun (WGS) entry which is preliminary data.</text>
</comment>
<dbReference type="EMBL" id="PQGG01000010">
    <property type="protein sequence ID" value="POP53888.1"/>
    <property type="molecule type" value="Genomic_DNA"/>
</dbReference>
<dbReference type="SMART" id="SM00421">
    <property type="entry name" value="HTH_LUXR"/>
    <property type="match status" value="1"/>
</dbReference>
<evidence type="ECO:0000313" key="2">
    <source>
        <dbReference type="EMBL" id="POP53888.1"/>
    </source>
</evidence>
<dbReference type="GO" id="GO:0006355">
    <property type="term" value="P:regulation of DNA-templated transcription"/>
    <property type="evidence" value="ECO:0007669"/>
    <property type="project" value="InterPro"/>
</dbReference>
<gene>
    <name evidence="2" type="ORF">C0068_04675</name>
</gene>
<proteinExistence type="predicted"/>